<dbReference type="GO" id="GO:0005829">
    <property type="term" value="C:cytosol"/>
    <property type="evidence" value="ECO:0007669"/>
    <property type="project" value="TreeGrafter"/>
</dbReference>
<evidence type="ECO:0000313" key="9">
    <source>
        <dbReference type="Proteomes" id="UP000492821"/>
    </source>
</evidence>
<organism evidence="9 10">
    <name type="scientific">Panagrellus redivivus</name>
    <name type="common">Microworm</name>
    <dbReference type="NCBI Taxonomy" id="6233"/>
    <lineage>
        <taxon>Eukaryota</taxon>
        <taxon>Metazoa</taxon>
        <taxon>Ecdysozoa</taxon>
        <taxon>Nematoda</taxon>
        <taxon>Chromadorea</taxon>
        <taxon>Rhabditida</taxon>
        <taxon>Tylenchina</taxon>
        <taxon>Panagrolaimomorpha</taxon>
        <taxon>Panagrolaimoidea</taxon>
        <taxon>Panagrolaimidae</taxon>
        <taxon>Panagrellus</taxon>
    </lineage>
</organism>
<protein>
    <recommendedName>
        <fullName evidence="4 8">S-formylglutathione hydrolase</fullName>
        <ecNumber evidence="3 8">3.1.2.12</ecNumber>
    </recommendedName>
</protein>
<comment type="similarity">
    <text evidence="2 8">Belongs to the esterase D family.</text>
</comment>
<evidence type="ECO:0000256" key="6">
    <source>
        <dbReference type="ARBA" id="ARBA00022801"/>
    </source>
</evidence>
<evidence type="ECO:0000313" key="10">
    <source>
        <dbReference type="WBParaSite" id="Pan_g10890.t1"/>
    </source>
</evidence>
<evidence type="ECO:0000256" key="4">
    <source>
        <dbReference type="ARBA" id="ARBA00016774"/>
    </source>
</evidence>
<dbReference type="PANTHER" id="PTHR10061">
    <property type="entry name" value="S-FORMYLGLUTATHIONE HYDROLASE"/>
    <property type="match status" value="1"/>
</dbReference>
<evidence type="ECO:0000256" key="2">
    <source>
        <dbReference type="ARBA" id="ARBA00005622"/>
    </source>
</evidence>
<name>A0A7E4UNK4_PANRE</name>
<dbReference type="GO" id="GO:0052689">
    <property type="term" value="F:carboxylic ester hydrolase activity"/>
    <property type="evidence" value="ECO:0007669"/>
    <property type="project" value="UniProtKB-KW"/>
</dbReference>
<dbReference type="InterPro" id="IPR029058">
    <property type="entry name" value="AB_hydrolase_fold"/>
</dbReference>
<keyword evidence="9" id="KW-1185">Reference proteome</keyword>
<sequence length="289" mass="31773">MTGKSVSVLKEVSSVKSFGGTQKVFEFESKQLKCTTRIGVYLPAEASEAGAKLPALFYLSGLTCTEANFIEKSGFQRYAAQHKLIVINPDTSPRGVKIEGDDDGWDFGTGAGFYVDATEPKWANNYRMYSYVVEELTAVVGENFPVNTERFGITGHSMGGHGAFTIALKNPTLFKSVSAFAPISNPTKAPWGLKAFTGYLGKDTETWKAYDATELAANYKGPAIELYLDQGDADNFYKQAQLLPENLAAVNNPLVNVKFNLRPGYDHSYYFIATFVGDHFEYHAKILNA</sequence>
<dbReference type="GO" id="GO:0046294">
    <property type="term" value="P:formaldehyde catabolic process"/>
    <property type="evidence" value="ECO:0007669"/>
    <property type="project" value="InterPro"/>
</dbReference>
<dbReference type="FunFam" id="3.40.50.1820:FF:000002">
    <property type="entry name" value="S-formylglutathione hydrolase"/>
    <property type="match status" value="1"/>
</dbReference>
<evidence type="ECO:0000256" key="5">
    <source>
        <dbReference type="ARBA" id="ARBA00022487"/>
    </source>
</evidence>
<dbReference type="Gene3D" id="3.40.50.1820">
    <property type="entry name" value="alpha/beta hydrolase"/>
    <property type="match status" value="1"/>
</dbReference>
<dbReference type="Pfam" id="PF00756">
    <property type="entry name" value="Esterase"/>
    <property type="match status" value="1"/>
</dbReference>
<feature type="active site" description="Charge relay system" evidence="7">
    <location>
        <position position="234"/>
    </location>
</feature>
<keyword evidence="5 8" id="KW-0719">Serine esterase</keyword>
<proteinExistence type="inferred from homology"/>
<dbReference type="PANTHER" id="PTHR10061:SF0">
    <property type="entry name" value="S-FORMYLGLUTATHIONE HYDROLASE"/>
    <property type="match status" value="1"/>
</dbReference>
<dbReference type="GO" id="GO:0018738">
    <property type="term" value="F:S-formylglutathione hydrolase activity"/>
    <property type="evidence" value="ECO:0007669"/>
    <property type="project" value="UniProtKB-EC"/>
</dbReference>
<dbReference type="NCBIfam" id="TIGR02821">
    <property type="entry name" value="fghA_ester_D"/>
    <property type="match status" value="1"/>
</dbReference>
<reference evidence="10" key="2">
    <citation type="submission" date="2020-10" db="UniProtKB">
        <authorList>
            <consortium name="WormBaseParasite"/>
        </authorList>
    </citation>
    <scope>IDENTIFICATION</scope>
</reference>
<dbReference type="AlphaFoldDB" id="A0A7E4UNK4"/>
<dbReference type="InterPro" id="IPR000801">
    <property type="entry name" value="Esterase-like"/>
</dbReference>
<feature type="active site" description="Charge relay system" evidence="7">
    <location>
        <position position="267"/>
    </location>
</feature>
<evidence type="ECO:0000256" key="8">
    <source>
        <dbReference type="RuleBase" id="RU363068"/>
    </source>
</evidence>
<keyword evidence="8" id="KW-0963">Cytoplasm</keyword>
<accession>A0A7E4UNK4</accession>
<comment type="catalytic activity">
    <reaction evidence="8">
        <text>S-formylglutathione + H2O = formate + glutathione + H(+)</text>
        <dbReference type="Rhea" id="RHEA:14961"/>
        <dbReference type="ChEBI" id="CHEBI:15377"/>
        <dbReference type="ChEBI" id="CHEBI:15378"/>
        <dbReference type="ChEBI" id="CHEBI:15740"/>
        <dbReference type="ChEBI" id="CHEBI:57688"/>
        <dbReference type="ChEBI" id="CHEBI:57925"/>
        <dbReference type="EC" id="3.1.2.12"/>
    </reaction>
</comment>
<evidence type="ECO:0000256" key="7">
    <source>
        <dbReference type="PIRSR" id="PIRSR614186-1"/>
    </source>
</evidence>
<dbReference type="InterPro" id="IPR014186">
    <property type="entry name" value="S-formylglutathione_hydrol"/>
</dbReference>
<evidence type="ECO:0000256" key="3">
    <source>
        <dbReference type="ARBA" id="ARBA00012479"/>
    </source>
</evidence>
<dbReference type="SUPFAM" id="SSF53474">
    <property type="entry name" value="alpha/beta-Hydrolases"/>
    <property type="match status" value="1"/>
</dbReference>
<keyword evidence="6 8" id="KW-0378">Hydrolase</keyword>
<comment type="function">
    <text evidence="1 8">Serine hydrolase involved in the detoxification of formaldehyde.</text>
</comment>
<comment type="subcellular location">
    <subcellularLocation>
        <location evidence="8">Cytoplasm</location>
    </subcellularLocation>
</comment>
<feature type="active site" description="Charge relay system" evidence="7">
    <location>
        <position position="157"/>
    </location>
</feature>
<dbReference type="WBParaSite" id="Pan_g10890.t1">
    <property type="protein sequence ID" value="Pan_g10890.t1"/>
    <property type="gene ID" value="Pan_g10890"/>
</dbReference>
<dbReference type="Proteomes" id="UP000492821">
    <property type="component" value="Unassembled WGS sequence"/>
</dbReference>
<reference evidence="9" key="1">
    <citation type="journal article" date="2013" name="Genetics">
        <title>The draft genome and transcriptome of Panagrellus redivivus are shaped by the harsh demands of a free-living lifestyle.</title>
        <authorList>
            <person name="Srinivasan J."/>
            <person name="Dillman A.R."/>
            <person name="Macchietto M.G."/>
            <person name="Heikkinen L."/>
            <person name="Lakso M."/>
            <person name="Fracchia K.M."/>
            <person name="Antoshechkin I."/>
            <person name="Mortazavi A."/>
            <person name="Wong G."/>
            <person name="Sternberg P.W."/>
        </authorList>
    </citation>
    <scope>NUCLEOTIDE SEQUENCE [LARGE SCALE GENOMIC DNA]</scope>
    <source>
        <strain evidence="9">MT8872</strain>
    </source>
</reference>
<dbReference type="EC" id="3.1.2.12" evidence="3 8"/>
<evidence type="ECO:0000256" key="1">
    <source>
        <dbReference type="ARBA" id="ARBA00002608"/>
    </source>
</evidence>